<dbReference type="EMBL" id="JAQNDN010000019">
    <property type="protein sequence ID" value="MDC0672554.1"/>
    <property type="molecule type" value="Genomic_DNA"/>
</dbReference>
<dbReference type="PANTHER" id="PTHR35868:SF3">
    <property type="entry name" value="DUF2804 DOMAIN-CONTAINING PROTEIN"/>
    <property type="match status" value="1"/>
</dbReference>
<dbReference type="Pfam" id="PF10974">
    <property type="entry name" value="DUF2804"/>
    <property type="match status" value="1"/>
</dbReference>
<evidence type="ECO:0000313" key="2">
    <source>
        <dbReference type="Proteomes" id="UP001217838"/>
    </source>
</evidence>
<comment type="caution">
    <text evidence="1">The sequence shown here is derived from an EMBL/GenBank/DDBJ whole genome shotgun (WGS) entry which is preliminary data.</text>
</comment>
<reference evidence="1 2" key="1">
    <citation type="submission" date="2022-11" db="EMBL/GenBank/DDBJ databases">
        <title>Minimal conservation of predation-associated metabolite biosynthetic gene clusters underscores biosynthetic potential of Myxococcota including descriptions for ten novel species: Archangium lansinium sp. nov., Myxococcus landrumus sp. nov., Nannocystis bai.</title>
        <authorList>
            <person name="Ahearne A."/>
            <person name="Stevens C."/>
            <person name="Dowd S."/>
        </authorList>
    </citation>
    <scope>NUCLEOTIDE SEQUENCE [LARGE SCALE GENOMIC DNA]</scope>
    <source>
        <strain evidence="1 2">NCELM</strain>
    </source>
</reference>
<gene>
    <name evidence="1" type="ORF">POL58_32690</name>
</gene>
<protein>
    <submittedName>
        <fullName evidence="1">DUF2804 domain-containing protein</fullName>
    </submittedName>
</protein>
<keyword evidence="2" id="KW-1185">Reference proteome</keyword>
<accession>A0ABT5BG82</accession>
<name>A0ABT5BG82_9BACT</name>
<organism evidence="1 2">
    <name type="scientific">Nannocystis radixulma</name>
    <dbReference type="NCBI Taxonomy" id="2995305"/>
    <lineage>
        <taxon>Bacteria</taxon>
        <taxon>Pseudomonadati</taxon>
        <taxon>Myxococcota</taxon>
        <taxon>Polyangia</taxon>
        <taxon>Nannocystales</taxon>
        <taxon>Nannocystaceae</taxon>
        <taxon>Nannocystis</taxon>
    </lineage>
</organism>
<dbReference type="InterPro" id="IPR021243">
    <property type="entry name" value="DUF2804"/>
</dbReference>
<sequence length="336" mass="37462">MSNVIEREIVAAVDLCRPDGTLNPAAIGWSRKPLLRTRLPRGLGAWGRNKRWEYWGITTPTHVVALTVSSLDYAAVHQVWLLDRIRRTAIDEVAIVPFAAGVELPESLGDGPTRARSRRLSIAIDAHQHGAILAARIPRVAVDLRIARPPGHECLAVVVPWSARRYQYTVKDVALPASGRLVVDGEAITVPAGDSWAVLDHGRGRWPYAMAWNWGAGSGRVAGQIIGLQVGGKWTDGTGSTENALFVAGRAHKIGEDLIWDYDRREFTAPWRIRGERVDLSFEPYYERAARTDLGLLFNETHQCFGRWTGWAADDRGQRVRVDGLEGWAEEVRNRW</sequence>
<dbReference type="RefSeq" id="WP_272004395.1">
    <property type="nucleotide sequence ID" value="NZ_JAQNDN010000019.1"/>
</dbReference>
<proteinExistence type="predicted"/>
<dbReference type="Proteomes" id="UP001217838">
    <property type="component" value="Unassembled WGS sequence"/>
</dbReference>
<evidence type="ECO:0000313" key="1">
    <source>
        <dbReference type="EMBL" id="MDC0672554.1"/>
    </source>
</evidence>
<dbReference type="PANTHER" id="PTHR35868">
    <property type="entry name" value="DUF2804 DOMAIN-CONTAINING PROTEIN-RELATED"/>
    <property type="match status" value="1"/>
</dbReference>